<gene>
    <name evidence="3" type="ORF">NU08_0013</name>
</gene>
<evidence type="ECO:0000256" key="2">
    <source>
        <dbReference type="SAM" id="Phobius"/>
    </source>
</evidence>
<keyword evidence="2" id="KW-1133">Transmembrane helix</keyword>
<feature type="transmembrane region" description="Helical" evidence="2">
    <location>
        <begin position="44"/>
        <end position="64"/>
    </location>
</feature>
<evidence type="ECO:0000313" key="4">
    <source>
        <dbReference type="Proteomes" id="UP000290433"/>
    </source>
</evidence>
<organism evidence="3 4">
    <name type="scientific">Flavobacterium anhuiense</name>
    <dbReference type="NCBI Taxonomy" id="459526"/>
    <lineage>
        <taxon>Bacteria</taxon>
        <taxon>Pseudomonadati</taxon>
        <taxon>Bacteroidota</taxon>
        <taxon>Flavobacteriia</taxon>
        <taxon>Flavobacteriales</taxon>
        <taxon>Flavobacteriaceae</taxon>
        <taxon>Flavobacterium</taxon>
    </lineage>
</organism>
<reference evidence="3 4" key="1">
    <citation type="submission" date="2014-12" db="EMBL/GenBank/DDBJ databases">
        <title>Genome sequence of Flavobacterium anhuiense RCM74.</title>
        <authorList>
            <person name="Kim J.F."/>
            <person name="Song J.Y."/>
            <person name="Kwak M.-J."/>
            <person name="Lee S.-W."/>
        </authorList>
    </citation>
    <scope>NUCLEOTIDE SEQUENCE [LARGE SCALE GENOMIC DNA]</scope>
    <source>
        <strain evidence="3 4">RCM74</strain>
    </source>
</reference>
<dbReference type="Proteomes" id="UP000290433">
    <property type="component" value="Unassembled WGS sequence"/>
</dbReference>
<proteinExistence type="predicted"/>
<dbReference type="AlphaFoldDB" id="A0A444W4F0"/>
<name>A0A444W4F0_9FLAO</name>
<keyword evidence="1" id="KW-0175">Coiled coil</keyword>
<protein>
    <submittedName>
        <fullName evidence="3">Septum formation initiator</fullName>
    </submittedName>
</protein>
<feature type="coiled-coil region" evidence="1">
    <location>
        <begin position="66"/>
        <end position="93"/>
    </location>
</feature>
<dbReference type="InterPro" id="IPR007060">
    <property type="entry name" value="FtsL/DivIC"/>
</dbReference>
<dbReference type="Pfam" id="PF04977">
    <property type="entry name" value="DivIC"/>
    <property type="match status" value="1"/>
</dbReference>
<keyword evidence="2" id="KW-0472">Membrane</keyword>
<sequence>MQPGEGRVCSLTGLKKTIQKKLSYMKFKNPYKDKKWFKYLGNKYVWVLLFFIVWMLFLDNYSYFDHRFLDQQIHELEDNKKYYQEEIKKDQEQIKLLKNPEQIEKYAREKYFMKKDSEDIYIIQFEGDTIQEKE</sequence>
<comment type="caution">
    <text evidence="3">The sequence shown here is derived from an EMBL/GenBank/DDBJ whole genome shotgun (WGS) entry which is preliminary data.</text>
</comment>
<evidence type="ECO:0000256" key="1">
    <source>
        <dbReference type="SAM" id="Coils"/>
    </source>
</evidence>
<evidence type="ECO:0000313" key="3">
    <source>
        <dbReference type="EMBL" id="RYJ40576.1"/>
    </source>
</evidence>
<keyword evidence="2" id="KW-0812">Transmembrane</keyword>
<dbReference type="EMBL" id="JUIV01000001">
    <property type="protein sequence ID" value="RYJ40576.1"/>
    <property type="molecule type" value="Genomic_DNA"/>
</dbReference>
<accession>A0A444W4F0</accession>